<keyword evidence="3" id="KW-1185">Reference proteome</keyword>
<evidence type="ECO:0000256" key="1">
    <source>
        <dbReference type="SAM" id="SignalP"/>
    </source>
</evidence>
<evidence type="ECO:0008006" key="4">
    <source>
        <dbReference type="Google" id="ProtNLM"/>
    </source>
</evidence>
<name>A0AAV6ZGE1_ENGPU</name>
<feature type="signal peptide" evidence="1">
    <location>
        <begin position="1"/>
        <end position="25"/>
    </location>
</feature>
<reference evidence="2" key="1">
    <citation type="thesis" date="2020" institute="ProQuest LLC" country="789 East Eisenhower Parkway, Ann Arbor, MI, USA">
        <title>Comparative Genomics and Chromosome Evolution.</title>
        <authorList>
            <person name="Mudd A.B."/>
        </authorList>
    </citation>
    <scope>NUCLEOTIDE SEQUENCE</scope>
    <source>
        <strain evidence="2">237g6f4</strain>
        <tissue evidence="2">Blood</tissue>
    </source>
</reference>
<organism evidence="2 3">
    <name type="scientific">Engystomops pustulosus</name>
    <name type="common">Tungara frog</name>
    <name type="synonym">Physalaemus pustulosus</name>
    <dbReference type="NCBI Taxonomy" id="76066"/>
    <lineage>
        <taxon>Eukaryota</taxon>
        <taxon>Metazoa</taxon>
        <taxon>Chordata</taxon>
        <taxon>Craniata</taxon>
        <taxon>Vertebrata</taxon>
        <taxon>Euteleostomi</taxon>
        <taxon>Amphibia</taxon>
        <taxon>Batrachia</taxon>
        <taxon>Anura</taxon>
        <taxon>Neobatrachia</taxon>
        <taxon>Hyloidea</taxon>
        <taxon>Leptodactylidae</taxon>
        <taxon>Leiuperinae</taxon>
        <taxon>Engystomops</taxon>
    </lineage>
</organism>
<keyword evidence="1" id="KW-0732">Signal</keyword>
<sequence>MAWPSSIRSLWIRTLMCALKSGARTMTLSCLTSMTGLRSHQSLSRCSDLSLLGASDSNKNTNSTSLIQKLTKSCPSPCALSSSYLLCCRRGYRSYSAPVHVLHEGKESRSADFICRIHCVINVDFIF</sequence>
<gene>
    <name evidence="2" type="ORF">GDO81_025696</name>
</gene>
<proteinExistence type="predicted"/>
<accession>A0AAV6ZGE1</accession>
<dbReference type="AlphaFoldDB" id="A0AAV6ZGE1"/>
<evidence type="ECO:0000313" key="2">
    <source>
        <dbReference type="EMBL" id="KAG8548341.1"/>
    </source>
</evidence>
<comment type="caution">
    <text evidence="2">The sequence shown here is derived from an EMBL/GenBank/DDBJ whole genome shotgun (WGS) entry which is preliminary data.</text>
</comment>
<evidence type="ECO:0000313" key="3">
    <source>
        <dbReference type="Proteomes" id="UP000824782"/>
    </source>
</evidence>
<feature type="chain" id="PRO_5043955810" description="Secreted protein" evidence="1">
    <location>
        <begin position="26"/>
        <end position="127"/>
    </location>
</feature>
<protein>
    <recommendedName>
        <fullName evidence="4">Secreted protein</fullName>
    </recommendedName>
</protein>
<dbReference type="EMBL" id="WNYA01000437">
    <property type="protein sequence ID" value="KAG8548341.1"/>
    <property type="molecule type" value="Genomic_DNA"/>
</dbReference>
<dbReference type="Proteomes" id="UP000824782">
    <property type="component" value="Unassembled WGS sequence"/>
</dbReference>